<comment type="similarity">
    <text evidence="3 15">Belongs to the peptidase S11 family.</text>
</comment>
<accession>A0AAJ6BPU2</accession>
<dbReference type="InterPro" id="IPR012907">
    <property type="entry name" value="Peptidase_S11_C"/>
</dbReference>
<evidence type="ECO:0000313" key="18">
    <source>
        <dbReference type="Proteomes" id="UP001218362"/>
    </source>
</evidence>
<dbReference type="Pfam" id="PF07943">
    <property type="entry name" value="PBP5_C"/>
    <property type="match status" value="1"/>
</dbReference>
<name>A0AAJ6BPU2_9SPHN</name>
<dbReference type="Proteomes" id="UP001218362">
    <property type="component" value="Chromosome"/>
</dbReference>
<feature type="active site" description="Acyl-ester intermediate" evidence="13">
    <location>
        <position position="47"/>
    </location>
</feature>
<evidence type="ECO:0000256" key="10">
    <source>
        <dbReference type="ARBA" id="ARBA00022984"/>
    </source>
</evidence>
<reference evidence="17" key="1">
    <citation type="submission" date="2023-03" db="EMBL/GenBank/DDBJ databases">
        <title>Andean soil-derived lignocellulolytic bacterial consortium as a source of novel taxa and putative plastic-active enzymes.</title>
        <authorList>
            <person name="Diaz-Garcia L."/>
            <person name="Chuvochina M."/>
            <person name="Feuerriegel G."/>
            <person name="Bunk B."/>
            <person name="Sproer C."/>
            <person name="Streit W.R."/>
            <person name="Rodriguez L.M."/>
            <person name="Overmann J."/>
            <person name="Jimenez D.J."/>
        </authorList>
    </citation>
    <scope>NUCLEOTIDE SEQUENCE</scope>
    <source>
        <strain evidence="17">MAG 26</strain>
    </source>
</reference>
<dbReference type="InterPro" id="IPR001967">
    <property type="entry name" value="Peptidase_S11_N"/>
</dbReference>
<evidence type="ECO:0000256" key="6">
    <source>
        <dbReference type="ARBA" id="ARBA00022670"/>
    </source>
</evidence>
<keyword evidence="6" id="KW-0645">Protease</keyword>
<dbReference type="InterPro" id="IPR012338">
    <property type="entry name" value="Beta-lactam/transpept-like"/>
</dbReference>
<dbReference type="Gene3D" id="3.40.710.10">
    <property type="entry name" value="DD-peptidase/beta-lactamase superfamily"/>
    <property type="match status" value="1"/>
</dbReference>
<comment type="pathway">
    <text evidence="2">Cell wall biogenesis; peptidoglycan biosynthesis.</text>
</comment>
<dbReference type="GO" id="GO:0009002">
    <property type="term" value="F:serine-type D-Ala-D-Ala carboxypeptidase activity"/>
    <property type="evidence" value="ECO:0007669"/>
    <property type="project" value="UniProtKB-EC"/>
</dbReference>
<evidence type="ECO:0000256" key="13">
    <source>
        <dbReference type="PIRSR" id="PIRSR618044-1"/>
    </source>
</evidence>
<dbReference type="Pfam" id="PF00768">
    <property type="entry name" value="Peptidase_S11"/>
    <property type="match status" value="1"/>
</dbReference>
<dbReference type="KEGG" id="acob:P0Y56_01580"/>
<evidence type="ECO:0000256" key="5">
    <source>
        <dbReference type="ARBA" id="ARBA00022645"/>
    </source>
</evidence>
<dbReference type="InterPro" id="IPR037167">
    <property type="entry name" value="Peptidase_S11_C_sf"/>
</dbReference>
<feature type="active site" description="Proton acceptor" evidence="13">
    <location>
        <position position="50"/>
    </location>
</feature>
<evidence type="ECO:0000256" key="4">
    <source>
        <dbReference type="ARBA" id="ARBA00012448"/>
    </source>
</evidence>
<keyword evidence="9" id="KW-0133">Cell shape</keyword>
<dbReference type="EC" id="3.4.16.4" evidence="4"/>
<dbReference type="Gene3D" id="2.60.410.10">
    <property type="entry name" value="D-Ala-D-Ala carboxypeptidase, C-terminal domain"/>
    <property type="match status" value="1"/>
</dbReference>
<keyword evidence="10" id="KW-0573">Peptidoglycan synthesis</keyword>
<dbReference type="GO" id="GO:0006508">
    <property type="term" value="P:proteolysis"/>
    <property type="evidence" value="ECO:0007669"/>
    <property type="project" value="UniProtKB-KW"/>
</dbReference>
<evidence type="ECO:0000256" key="9">
    <source>
        <dbReference type="ARBA" id="ARBA00022960"/>
    </source>
</evidence>
<evidence type="ECO:0000259" key="16">
    <source>
        <dbReference type="SMART" id="SM00936"/>
    </source>
</evidence>
<comment type="catalytic activity">
    <reaction evidence="12">
        <text>Preferential cleavage: (Ac)2-L-Lys-D-Ala-|-D-Ala. Also transpeptidation of peptidyl-alanyl moieties that are N-acyl substituents of D-alanine.</text>
        <dbReference type="EC" id="3.4.16.4"/>
    </reaction>
</comment>
<evidence type="ECO:0000256" key="15">
    <source>
        <dbReference type="RuleBase" id="RU004016"/>
    </source>
</evidence>
<proteinExistence type="inferred from homology"/>
<dbReference type="SMART" id="SM00936">
    <property type="entry name" value="PBP5_C"/>
    <property type="match status" value="1"/>
</dbReference>
<dbReference type="SUPFAM" id="SSF56601">
    <property type="entry name" value="beta-lactamase/transpeptidase-like"/>
    <property type="match status" value="1"/>
</dbReference>
<evidence type="ECO:0000256" key="3">
    <source>
        <dbReference type="ARBA" id="ARBA00007164"/>
    </source>
</evidence>
<dbReference type="GO" id="GO:0009252">
    <property type="term" value="P:peptidoglycan biosynthetic process"/>
    <property type="evidence" value="ECO:0007669"/>
    <property type="project" value="UniProtKB-KW"/>
</dbReference>
<evidence type="ECO:0000256" key="2">
    <source>
        <dbReference type="ARBA" id="ARBA00004752"/>
    </source>
</evidence>
<evidence type="ECO:0000256" key="11">
    <source>
        <dbReference type="ARBA" id="ARBA00023316"/>
    </source>
</evidence>
<evidence type="ECO:0000256" key="1">
    <source>
        <dbReference type="ARBA" id="ARBA00003217"/>
    </source>
</evidence>
<dbReference type="PANTHER" id="PTHR21581">
    <property type="entry name" value="D-ALANYL-D-ALANINE CARBOXYPEPTIDASE"/>
    <property type="match status" value="1"/>
</dbReference>
<evidence type="ECO:0000313" key="17">
    <source>
        <dbReference type="EMBL" id="WEK47003.1"/>
    </source>
</evidence>
<evidence type="ECO:0000256" key="7">
    <source>
        <dbReference type="ARBA" id="ARBA00022729"/>
    </source>
</evidence>
<dbReference type="AlphaFoldDB" id="A0AAJ6BPU2"/>
<feature type="active site" evidence="13">
    <location>
        <position position="110"/>
    </location>
</feature>
<evidence type="ECO:0000256" key="8">
    <source>
        <dbReference type="ARBA" id="ARBA00022801"/>
    </source>
</evidence>
<dbReference type="GO" id="GO:0071555">
    <property type="term" value="P:cell wall organization"/>
    <property type="evidence" value="ECO:0007669"/>
    <property type="project" value="UniProtKB-KW"/>
</dbReference>
<feature type="domain" description="Peptidase S11 D-Ala-D-Ala carboxypeptidase A C-terminal" evidence="16">
    <location>
        <begin position="264"/>
        <end position="354"/>
    </location>
</feature>
<dbReference type="EMBL" id="CP119316">
    <property type="protein sequence ID" value="WEK47003.1"/>
    <property type="molecule type" value="Genomic_DNA"/>
</dbReference>
<keyword evidence="5 17" id="KW-0121">Carboxypeptidase</keyword>
<dbReference type="PANTHER" id="PTHR21581:SF6">
    <property type="entry name" value="TRAFFICKING PROTEIN PARTICLE COMPLEX SUBUNIT 12"/>
    <property type="match status" value="1"/>
</dbReference>
<sequence>MLTLPAGLHADAAAPSDSAAPVALLIDLSSGQTLHARDIDRRFLPASVTKVMTTYVAFEMLAKGRLKPETQYVVSDRLAREWSGKGSSLFLKAGERVSIDTLLHGITTVSANDGAMLLAEGTAGSAGKWTALMNRAAGDLGMHDSHFGTPNGWPDEGATYTTARDLATLARALITRHPDLYRRYFGKRSFGHDGIGQDNHDPITGVVPGADGIKTGFTREAGYNFLGSAQRGGQRLVMVVAGVDSDELRARISRDYLEWGFGAFEPKVIFAKGSPMGKALVQDGATGSVKLRAGADIVADLPKMVKPQVTLRMHYRGPLRAPIKAGQPVAALEIRIAGFAPYEVPLEAAENIPRANILQRIRNGVLGWLS</sequence>
<dbReference type="GO" id="GO:0008360">
    <property type="term" value="P:regulation of cell shape"/>
    <property type="evidence" value="ECO:0007669"/>
    <property type="project" value="UniProtKB-KW"/>
</dbReference>
<dbReference type="InterPro" id="IPR015956">
    <property type="entry name" value="Peniciliin-bd_prot_C_sf"/>
</dbReference>
<protein>
    <recommendedName>
        <fullName evidence="4">serine-type D-Ala-D-Ala carboxypeptidase</fullName>
        <ecNumber evidence="4">3.4.16.4</ecNumber>
    </recommendedName>
</protein>
<keyword evidence="11" id="KW-0961">Cell wall biogenesis/degradation</keyword>
<feature type="binding site" evidence="14">
    <location>
        <position position="214"/>
    </location>
    <ligand>
        <name>substrate</name>
    </ligand>
</feature>
<dbReference type="InterPro" id="IPR018044">
    <property type="entry name" value="Peptidase_S11"/>
</dbReference>
<keyword evidence="8" id="KW-0378">Hydrolase</keyword>
<comment type="function">
    <text evidence="1">Removes C-terminal D-alanyl residues from sugar-peptide cell wall precursors.</text>
</comment>
<evidence type="ECO:0000256" key="14">
    <source>
        <dbReference type="PIRSR" id="PIRSR618044-2"/>
    </source>
</evidence>
<gene>
    <name evidence="17" type="ORF">P0Y56_01580</name>
</gene>
<evidence type="ECO:0000256" key="12">
    <source>
        <dbReference type="ARBA" id="ARBA00034000"/>
    </source>
</evidence>
<dbReference type="PRINTS" id="PR00725">
    <property type="entry name" value="DADACBPTASE1"/>
</dbReference>
<keyword evidence="7" id="KW-0732">Signal</keyword>
<organism evidence="17 18">
    <name type="scientific">Candidatus Andeanibacterium colombiense</name>
    <dbReference type="NCBI Taxonomy" id="3121345"/>
    <lineage>
        <taxon>Bacteria</taxon>
        <taxon>Pseudomonadati</taxon>
        <taxon>Pseudomonadota</taxon>
        <taxon>Alphaproteobacteria</taxon>
        <taxon>Sphingomonadales</taxon>
        <taxon>Sphingomonadaceae</taxon>
        <taxon>Candidatus Andeanibacterium</taxon>
    </lineage>
</organism>
<dbReference type="SUPFAM" id="SSF69189">
    <property type="entry name" value="Penicillin-binding protein associated domain"/>
    <property type="match status" value="1"/>
</dbReference>